<dbReference type="CDD" id="cd04301">
    <property type="entry name" value="NAT_SF"/>
    <property type="match status" value="1"/>
</dbReference>
<reference evidence="2 3" key="1">
    <citation type="submission" date="2024-07" db="EMBL/GenBank/DDBJ databases">
        <title>Genomic Encyclopedia of Type Strains, Phase V (KMG-V): Genome sequencing to study the core and pangenomes of soil and plant-associated prokaryotes.</title>
        <authorList>
            <person name="Whitman W."/>
        </authorList>
    </citation>
    <scope>NUCLEOTIDE SEQUENCE [LARGE SCALE GENOMIC DNA]</scope>
    <source>
        <strain evidence="2 3">USDA 415</strain>
    </source>
</reference>
<name>A0ABV4ETY3_BRAEL</name>
<dbReference type="InterPro" id="IPR000182">
    <property type="entry name" value="GNAT_dom"/>
</dbReference>
<dbReference type="Proteomes" id="UP001565471">
    <property type="component" value="Unassembled WGS sequence"/>
</dbReference>
<dbReference type="InterPro" id="IPR016181">
    <property type="entry name" value="Acyl_CoA_acyltransferase"/>
</dbReference>
<comment type="caution">
    <text evidence="2">The sequence shown here is derived from an EMBL/GenBank/DDBJ whole genome shotgun (WGS) entry which is preliminary data.</text>
</comment>
<protein>
    <submittedName>
        <fullName evidence="2">GNAT superfamily N-acetyltransferase</fullName>
    </submittedName>
</protein>
<dbReference type="PROSITE" id="PS51186">
    <property type="entry name" value="GNAT"/>
    <property type="match status" value="1"/>
</dbReference>
<dbReference type="Pfam" id="PF00583">
    <property type="entry name" value="Acetyltransf_1"/>
    <property type="match status" value="1"/>
</dbReference>
<accession>A0ABV4ETY3</accession>
<feature type="domain" description="N-acetyltransferase" evidence="1">
    <location>
        <begin position="8"/>
        <end position="169"/>
    </location>
</feature>
<evidence type="ECO:0000313" key="3">
    <source>
        <dbReference type="Proteomes" id="UP001565471"/>
    </source>
</evidence>
<proteinExistence type="predicted"/>
<dbReference type="EMBL" id="JBGBZA010000002">
    <property type="protein sequence ID" value="MEY9314608.1"/>
    <property type="molecule type" value="Genomic_DNA"/>
</dbReference>
<dbReference type="SUPFAM" id="SSF55729">
    <property type="entry name" value="Acyl-CoA N-acyltransferases (Nat)"/>
    <property type="match status" value="1"/>
</dbReference>
<gene>
    <name evidence="2" type="ORF">ABIF29_001407</name>
</gene>
<organism evidence="2 3">
    <name type="scientific">Bradyrhizobium elkanii</name>
    <dbReference type="NCBI Taxonomy" id="29448"/>
    <lineage>
        <taxon>Bacteria</taxon>
        <taxon>Pseudomonadati</taxon>
        <taxon>Pseudomonadota</taxon>
        <taxon>Alphaproteobacteria</taxon>
        <taxon>Hyphomicrobiales</taxon>
        <taxon>Nitrobacteraceae</taxon>
        <taxon>Bradyrhizobium</taxon>
    </lineage>
</organism>
<keyword evidence="3" id="KW-1185">Reference proteome</keyword>
<evidence type="ECO:0000259" key="1">
    <source>
        <dbReference type="PROSITE" id="PS51186"/>
    </source>
</evidence>
<dbReference type="Gene3D" id="3.40.630.30">
    <property type="match status" value="1"/>
</dbReference>
<sequence length="191" mass="20988">MRIDVSKPHWRPASMTDITAIIAIAERIHPDLFERPDVFAEKMRLFPDGCRVLVGDEGIVGYGLAHPWKQHQIPPLDCFLASLPDDADCLYVHDVAVLPFARGGVAAAYIRTLEQLARSSGAVLALVSVYATRSLWEQFGFRSVTTNAELRAKLACYGEAATYMLWDLAAAQSSRPPTPMTPSESADQAQT</sequence>
<evidence type="ECO:0000313" key="2">
    <source>
        <dbReference type="EMBL" id="MEY9314608.1"/>
    </source>
</evidence>